<reference evidence="3" key="1">
    <citation type="journal article" date="2019" name="Int. J. Syst. Evol. Microbiol.">
        <title>The Global Catalogue of Microorganisms (GCM) 10K type strain sequencing project: providing services to taxonomists for standard genome sequencing and annotation.</title>
        <authorList>
            <consortium name="The Broad Institute Genomics Platform"/>
            <consortium name="The Broad Institute Genome Sequencing Center for Infectious Disease"/>
            <person name="Wu L."/>
            <person name="Ma J."/>
        </authorList>
    </citation>
    <scope>NUCLEOTIDE SEQUENCE [LARGE SCALE GENOMIC DNA]</scope>
    <source>
        <strain evidence="3">CCM 8725</strain>
    </source>
</reference>
<proteinExistence type="predicted"/>
<dbReference type="InterPro" id="IPR050149">
    <property type="entry name" value="Collagen_superfamily"/>
</dbReference>
<comment type="caution">
    <text evidence="2">The sequence shown here is derived from an EMBL/GenBank/DDBJ whole genome shotgun (WGS) entry which is preliminary data.</text>
</comment>
<evidence type="ECO:0008006" key="4">
    <source>
        <dbReference type="Google" id="ProtNLM"/>
    </source>
</evidence>
<dbReference type="RefSeq" id="WP_209985000.1">
    <property type="nucleotide sequence ID" value="NZ_JBHSVQ010000001.1"/>
</dbReference>
<sequence>MSSLIPVQLGSPGPAIRLSSPVLLEESHPYFQIDFSVPLSFKPEVSGNYHLIIGLSVLKDGNIIHTLTEPYIGSSNSGEALIADLNVNISGSFGQGVQHFELELRVLSSQNIAANPLVGLPAVSVQNDIVAADDIGPTGPTGPQGPYGTRGPKGPTGTTGPAGTTGPGILGIKGPKGPTGATGVAVATGEGGGTGATGHTGPTGVGATGPTGMTGIGATGMTGYGVPGPAGITGPTGVTGNPGPGSSITGDTGTTGLTGVTGPGRALPLVVSNILLSSSPIESEIVGQLPAVQINSTDQCVVISGTLQIMYGNPPDGHYTNNLLYEVRRDGQEPDTNGFFFWSKIFNYSSNPAFNNDPSEELLSFYAIDENPPPGLHNYALRVHIYDVSDNTTISYRSFNASAKVFQRGN</sequence>
<gene>
    <name evidence="2" type="ORF">ACFSX3_13230</name>
</gene>
<keyword evidence="3" id="KW-1185">Reference proteome</keyword>
<name>A0ABW5F7D3_9BACL</name>
<dbReference type="EMBL" id="JBHUKY010000023">
    <property type="protein sequence ID" value="MFD2410844.1"/>
    <property type="molecule type" value="Genomic_DNA"/>
</dbReference>
<dbReference type="Proteomes" id="UP001597448">
    <property type="component" value="Unassembled WGS sequence"/>
</dbReference>
<feature type="region of interest" description="Disordered" evidence="1">
    <location>
        <begin position="133"/>
        <end position="165"/>
    </location>
</feature>
<organism evidence="2 3">
    <name type="scientific">Paenibacillus rhizoplanae</name>
    <dbReference type="NCBI Taxonomy" id="1917181"/>
    <lineage>
        <taxon>Bacteria</taxon>
        <taxon>Bacillati</taxon>
        <taxon>Bacillota</taxon>
        <taxon>Bacilli</taxon>
        <taxon>Bacillales</taxon>
        <taxon>Paenibacillaceae</taxon>
        <taxon>Paenibacillus</taxon>
    </lineage>
</organism>
<feature type="compositionally biased region" description="Low complexity" evidence="1">
    <location>
        <begin position="144"/>
        <end position="162"/>
    </location>
</feature>
<evidence type="ECO:0000313" key="2">
    <source>
        <dbReference type="EMBL" id="MFD2410844.1"/>
    </source>
</evidence>
<dbReference type="PANTHER" id="PTHR24023">
    <property type="entry name" value="COLLAGEN ALPHA"/>
    <property type="match status" value="1"/>
</dbReference>
<protein>
    <recommendedName>
        <fullName evidence="4">Collagen triple helix repeat protein</fullName>
    </recommendedName>
</protein>
<evidence type="ECO:0000256" key="1">
    <source>
        <dbReference type="SAM" id="MobiDB-lite"/>
    </source>
</evidence>
<evidence type="ECO:0000313" key="3">
    <source>
        <dbReference type="Proteomes" id="UP001597448"/>
    </source>
</evidence>
<accession>A0ABW5F7D3</accession>
<dbReference type="PANTHER" id="PTHR24023:SF1095">
    <property type="entry name" value="EGF-LIKE DOMAIN-CONTAINING PROTEIN"/>
    <property type="match status" value="1"/>
</dbReference>